<organism evidence="1 2">
    <name type="scientific">Candidatus Yanofskybacteria bacterium RIFCSPLOWO2_02_FULL_47_9b</name>
    <dbReference type="NCBI Taxonomy" id="1802708"/>
    <lineage>
        <taxon>Bacteria</taxon>
        <taxon>Candidatus Yanofskyibacteriota</taxon>
    </lineage>
</organism>
<dbReference type="EMBL" id="MGKW01000033">
    <property type="protein sequence ID" value="OGN33324.1"/>
    <property type="molecule type" value="Genomic_DNA"/>
</dbReference>
<name>A0A1F8H6Y3_9BACT</name>
<dbReference type="Proteomes" id="UP000178155">
    <property type="component" value="Unassembled WGS sequence"/>
</dbReference>
<comment type="caution">
    <text evidence="1">The sequence shown here is derived from an EMBL/GenBank/DDBJ whole genome shotgun (WGS) entry which is preliminary data.</text>
</comment>
<accession>A0A1F8H6Y3</accession>
<evidence type="ECO:0000313" key="1">
    <source>
        <dbReference type="EMBL" id="OGN33324.1"/>
    </source>
</evidence>
<proteinExistence type="predicted"/>
<dbReference type="SUPFAM" id="SSF52540">
    <property type="entry name" value="P-loop containing nucleoside triphosphate hydrolases"/>
    <property type="match status" value="1"/>
</dbReference>
<sequence>MSKGRIGEMNANLIGMMIVGKLLMAALSRVDIDTNARKDFYLYIDEFQNFTTDSIATILSEARKYRLDLVIAHQFIKQLADKIRDAVFGNVGSIMSFRIGPDDAEFMKNKFEPVFTPQDLMNIDNLNAHVNLLVHGQTARPFNIKLETERVFGQGNKDWGRQIKEYAIAKYSQPLP</sequence>
<protein>
    <submittedName>
        <fullName evidence="1">Uncharacterized protein</fullName>
    </submittedName>
</protein>
<reference evidence="1 2" key="1">
    <citation type="journal article" date="2016" name="Nat. Commun.">
        <title>Thousands of microbial genomes shed light on interconnected biogeochemical processes in an aquifer system.</title>
        <authorList>
            <person name="Anantharaman K."/>
            <person name="Brown C.T."/>
            <person name="Hug L.A."/>
            <person name="Sharon I."/>
            <person name="Castelle C.J."/>
            <person name="Probst A.J."/>
            <person name="Thomas B.C."/>
            <person name="Singh A."/>
            <person name="Wilkins M.J."/>
            <person name="Karaoz U."/>
            <person name="Brodie E.L."/>
            <person name="Williams K.H."/>
            <person name="Hubbard S.S."/>
            <person name="Banfield J.F."/>
        </authorList>
    </citation>
    <scope>NUCLEOTIDE SEQUENCE [LARGE SCALE GENOMIC DNA]</scope>
</reference>
<gene>
    <name evidence="1" type="ORF">A3I39_01080</name>
</gene>
<dbReference type="Gene3D" id="3.40.50.300">
    <property type="entry name" value="P-loop containing nucleotide triphosphate hydrolases"/>
    <property type="match status" value="1"/>
</dbReference>
<dbReference type="AlphaFoldDB" id="A0A1F8H6Y3"/>
<dbReference type="InterPro" id="IPR027417">
    <property type="entry name" value="P-loop_NTPase"/>
</dbReference>
<evidence type="ECO:0000313" key="2">
    <source>
        <dbReference type="Proteomes" id="UP000178155"/>
    </source>
</evidence>